<dbReference type="Proteomes" id="UP001168528">
    <property type="component" value="Unassembled WGS sequence"/>
</dbReference>
<comment type="caution">
    <text evidence="2">The sequence shown here is derived from an EMBL/GenBank/DDBJ whole genome shotgun (WGS) entry which is preliminary data.</text>
</comment>
<proteinExistence type="predicted"/>
<feature type="signal peptide" evidence="1">
    <location>
        <begin position="1"/>
        <end position="21"/>
    </location>
</feature>
<keyword evidence="1" id="KW-0732">Signal</keyword>
<name>A0ABT8R3X4_9BACT</name>
<evidence type="ECO:0000256" key="1">
    <source>
        <dbReference type="SAM" id="SignalP"/>
    </source>
</evidence>
<dbReference type="EMBL" id="JAUKPO010000005">
    <property type="protein sequence ID" value="MDO1446806.1"/>
    <property type="molecule type" value="Genomic_DNA"/>
</dbReference>
<feature type="chain" id="PRO_5045565832" evidence="1">
    <location>
        <begin position="22"/>
        <end position="327"/>
    </location>
</feature>
<dbReference type="NCBIfam" id="TIGR03514">
    <property type="entry name" value="GldB_lipo"/>
    <property type="match status" value="1"/>
</dbReference>
<evidence type="ECO:0000313" key="3">
    <source>
        <dbReference type="Proteomes" id="UP001168528"/>
    </source>
</evidence>
<dbReference type="InterPro" id="IPR019853">
    <property type="entry name" value="GldB-like"/>
</dbReference>
<dbReference type="RefSeq" id="WP_302037611.1">
    <property type="nucleotide sequence ID" value="NZ_JAUKPO010000005.1"/>
</dbReference>
<keyword evidence="3" id="KW-1185">Reference proteome</keyword>
<gene>
    <name evidence="2" type="primary">gldB</name>
    <name evidence="2" type="ORF">Q0590_11115</name>
</gene>
<sequence length="327" mass="37884">MKYLVYLFLVFALFTSCTTQSEKEIDVSQVNIDVTFERLEQKLFSAKSTGEIKSFLQENKLVAEYFLPFPEGTPDSAKVTKLFQLIQNEGLQKLYQESQQKFGNLSNLQNQFVTAFKHIKHYYPEFKTPAVQTIVTGFGRDLLVTDSVIVIGLDYFIGDKASFRPDAPTYILRTFQPEYIVPKVILLLSQQYNQVNPQDKSLLSDMIYYGKSYEFTSYMLPQVNDSLLLEYTAEQMTQSDENRDVIWGHFVEKKLLYETSYFTKTRYVDPRPYTAEIGAKAPGAIGRWLGWEIVKAYMREQKIPLQKLMKTDNAQTIFVQSKYKGKS</sequence>
<dbReference type="Pfam" id="PF25594">
    <property type="entry name" value="GldB_lipo"/>
    <property type="match status" value="1"/>
</dbReference>
<organism evidence="2 3">
    <name type="scientific">Rhodocytophaga aerolata</name>
    <dbReference type="NCBI Taxonomy" id="455078"/>
    <lineage>
        <taxon>Bacteria</taxon>
        <taxon>Pseudomonadati</taxon>
        <taxon>Bacteroidota</taxon>
        <taxon>Cytophagia</taxon>
        <taxon>Cytophagales</taxon>
        <taxon>Rhodocytophagaceae</taxon>
        <taxon>Rhodocytophaga</taxon>
    </lineage>
</organism>
<keyword evidence="2" id="KW-0449">Lipoprotein</keyword>
<evidence type="ECO:0000313" key="2">
    <source>
        <dbReference type="EMBL" id="MDO1446806.1"/>
    </source>
</evidence>
<reference evidence="2" key="1">
    <citation type="submission" date="2023-07" db="EMBL/GenBank/DDBJ databases">
        <title>The genome sequence of Rhodocytophaga aerolata KACC 12507.</title>
        <authorList>
            <person name="Zhang X."/>
        </authorList>
    </citation>
    <scope>NUCLEOTIDE SEQUENCE</scope>
    <source>
        <strain evidence="2">KACC 12507</strain>
    </source>
</reference>
<accession>A0ABT8R3X4</accession>
<protein>
    <submittedName>
        <fullName evidence="2">Gliding motility lipoprotein GldB</fullName>
    </submittedName>
</protein>
<dbReference type="PROSITE" id="PS51257">
    <property type="entry name" value="PROKAR_LIPOPROTEIN"/>
    <property type="match status" value="1"/>
</dbReference>